<dbReference type="HOGENOM" id="CLU_1706654_0_0_1"/>
<evidence type="ECO:0000313" key="2">
    <source>
        <dbReference type="EMBL" id="ERM97403.1"/>
    </source>
</evidence>
<name>W1NNS2_AMBTC</name>
<organism evidence="2 3">
    <name type="scientific">Amborella trichopoda</name>
    <dbReference type="NCBI Taxonomy" id="13333"/>
    <lineage>
        <taxon>Eukaryota</taxon>
        <taxon>Viridiplantae</taxon>
        <taxon>Streptophyta</taxon>
        <taxon>Embryophyta</taxon>
        <taxon>Tracheophyta</taxon>
        <taxon>Spermatophyta</taxon>
        <taxon>Magnoliopsida</taxon>
        <taxon>Amborellales</taxon>
        <taxon>Amborellaceae</taxon>
        <taxon>Amborella</taxon>
    </lineage>
</organism>
<feature type="region of interest" description="Disordered" evidence="1">
    <location>
        <begin position="1"/>
        <end position="23"/>
    </location>
</feature>
<protein>
    <submittedName>
        <fullName evidence="2">Uncharacterized protein</fullName>
    </submittedName>
</protein>
<evidence type="ECO:0000256" key="1">
    <source>
        <dbReference type="SAM" id="MobiDB-lite"/>
    </source>
</evidence>
<feature type="region of interest" description="Disordered" evidence="1">
    <location>
        <begin position="86"/>
        <end position="107"/>
    </location>
</feature>
<dbReference type="AlphaFoldDB" id="W1NNS2"/>
<sequence length="154" mass="16611">MVRWEKTAAGGEEGDDGEEERLRAGKGMRLRWAAEIGGGGGERGGDGWLQAGGDGNWWWWMGTADGGNGAGESRWWQQWVRERKGVAKNREKESGKLGENGERGFEGAWPVNTASRWTCGSMTGSGGRAVMGDGEVECGQQGHGRSLTLPPVCW</sequence>
<proteinExistence type="predicted"/>
<evidence type="ECO:0000313" key="3">
    <source>
        <dbReference type="Proteomes" id="UP000017836"/>
    </source>
</evidence>
<accession>W1NNS2</accession>
<feature type="compositionally biased region" description="Basic and acidic residues" evidence="1">
    <location>
        <begin position="86"/>
        <end position="105"/>
    </location>
</feature>
<dbReference type="EMBL" id="KI396482">
    <property type="protein sequence ID" value="ERM97403.1"/>
    <property type="molecule type" value="Genomic_DNA"/>
</dbReference>
<dbReference type="Proteomes" id="UP000017836">
    <property type="component" value="Unassembled WGS sequence"/>
</dbReference>
<gene>
    <name evidence="2" type="ORF">AMTR_s00127p00114720</name>
</gene>
<reference evidence="3" key="1">
    <citation type="journal article" date="2013" name="Science">
        <title>The Amborella genome and the evolution of flowering plants.</title>
        <authorList>
            <consortium name="Amborella Genome Project"/>
        </authorList>
    </citation>
    <scope>NUCLEOTIDE SEQUENCE [LARGE SCALE GENOMIC DNA]</scope>
</reference>
<dbReference type="Gramene" id="ERM97403">
    <property type="protein sequence ID" value="ERM97403"/>
    <property type="gene ID" value="AMTR_s00127p00114720"/>
</dbReference>
<keyword evidence="3" id="KW-1185">Reference proteome</keyword>